<protein>
    <submittedName>
        <fullName evidence="1">Hydrolase</fullName>
    </submittedName>
</protein>
<dbReference type="AlphaFoldDB" id="A0A1M4PLC8"/>
<sequence length="41" mass="4978">MTEFREEINAKLDTVIEENEILKELIGKHEVDIRRIQRRIV</sequence>
<dbReference type="RefSeq" id="WP_279386025.1">
    <property type="nucleotide sequence ID" value="NZ_LT669839.1"/>
</dbReference>
<reference evidence="1 2" key="1">
    <citation type="submission" date="2016-11" db="EMBL/GenBank/DDBJ databases">
        <authorList>
            <person name="Manzoor S."/>
        </authorList>
    </citation>
    <scope>NUCLEOTIDE SEQUENCE [LARGE SCALE GENOMIC DNA]</scope>
    <source>
        <strain evidence="1">Clostridium ultunense strain Esp</strain>
    </source>
</reference>
<dbReference type="GO" id="GO:0016787">
    <property type="term" value="F:hydrolase activity"/>
    <property type="evidence" value="ECO:0007669"/>
    <property type="project" value="UniProtKB-KW"/>
</dbReference>
<accession>A0A1M4PLC8</accession>
<organism evidence="1 2">
    <name type="scientific">[Clostridium] ultunense Esp</name>
    <dbReference type="NCBI Taxonomy" id="1288971"/>
    <lineage>
        <taxon>Bacteria</taxon>
        <taxon>Bacillati</taxon>
        <taxon>Bacillota</taxon>
        <taxon>Tissierellia</taxon>
        <taxon>Tissierellales</taxon>
        <taxon>Tepidimicrobiaceae</taxon>
        <taxon>Schnuerera</taxon>
    </lineage>
</organism>
<evidence type="ECO:0000313" key="1">
    <source>
        <dbReference type="EMBL" id="SHD76267.1"/>
    </source>
</evidence>
<dbReference type="EMBL" id="LT669839">
    <property type="protein sequence ID" value="SHD76267.1"/>
    <property type="molecule type" value="Genomic_DNA"/>
</dbReference>
<evidence type="ECO:0000313" key="2">
    <source>
        <dbReference type="Proteomes" id="UP000245423"/>
    </source>
</evidence>
<name>A0A1M4PLC8_9FIRM</name>
<dbReference type="Proteomes" id="UP000245423">
    <property type="component" value="Chromosome 1"/>
</dbReference>
<proteinExistence type="predicted"/>
<gene>
    <name evidence="1" type="ORF">CUESP1_0889</name>
</gene>
<keyword evidence="1" id="KW-0378">Hydrolase</keyword>
<keyword evidence="2" id="KW-1185">Reference proteome</keyword>